<dbReference type="AlphaFoldDB" id="A0A936YUZ5"/>
<evidence type="ECO:0000313" key="2">
    <source>
        <dbReference type="Proteomes" id="UP000633219"/>
    </source>
</evidence>
<name>A0A936YUZ5_9HYPH</name>
<sequence>MKTLYMHIGWRKTGSSAIQSLVTQTMRQGIFGNIVFLPVGLERQKLVSGDAPLAHHPLANYKHSERWGQLWQDVAQFVKNSHHEKFLISSELFSLNFSRSPEMLDEMCPVLDLFDEVRFLSWIRRQDQYMASIRVQNVKHGAKAVPKKEMVRRYPPDANYHQMALLLNEKFPRATFVPHLYERSKGVLKQFLLATDLDSHLAEDLPGHFVNSSVSAEMYKFQTRLNALAEPSKLRTDPLHAILLKAWEALPADMRGQPAMPMTRAERRIILEHFQDSNFKLAEQFGFDPAFFNPRSDLIEAEPDYNIPAEVTGAFRKAIANSVLSIRPQAEQGDFEMLWRLMQDEAKASEGG</sequence>
<evidence type="ECO:0008006" key="3">
    <source>
        <dbReference type="Google" id="ProtNLM"/>
    </source>
</evidence>
<dbReference type="RefSeq" id="WP_201659301.1">
    <property type="nucleotide sequence ID" value="NZ_JAEQNC010000007.1"/>
</dbReference>
<gene>
    <name evidence="1" type="ORF">JJB09_14355</name>
</gene>
<reference evidence="1" key="1">
    <citation type="submission" date="2021-01" db="EMBL/GenBank/DDBJ databases">
        <title>Rhizobium sp. strain KVB221 16S ribosomal RNA gene Genome sequencing and assembly.</title>
        <authorList>
            <person name="Kang M."/>
        </authorList>
    </citation>
    <scope>NUCLEOTIDE SEQUENCE</scope>
    <source>
        <strain evidence="1">KVB221</strain>
    </source>
</reference>
<comment type="caution">
    <text evidence="1">The sequence shown here is derived from an EMBL/GenBank/DDBJ whole genome shotgun (WGS) entry which is preliminary data.</text>
</comment>
<keyword evidence="2" id="KW-1185">Reference proteome</keyword>
<protein>
    <recommendedName>
        <fullName evidence="3">Sulfotransferase family protein</fullName>
    </recommendedName>
</protein>
<organism evidence="1 2">
    <name type="scientific">Rhizobium setariae</name>
    <dbReference type="NCBI Taxonomy" id="2801340"/>
    <lineage>
        <taxon>Bacteria</taxon>
        <taxon>Pseudomonadati</taxon>
        <taxon>Pseudomonadota</taxon>
        <taxon>Alphaproteobacteria</taxon>
        <taxon>Hyphomicrobiales</taxon>
        <taxon>Rhizobiaceae</taxon>
        <taxon>Rhizobium/Agrobacterium group</taxon>
        <taxon>Rhizobium</taxon>
    </lineage>
</organism>
<evidence type="ECO:0000313" key="1">
    <source>
        <dbReference type="EMBL" id="MBL0373215.1"/>
    </source>
</evidence>
<accession>A0A936YUZ5</accession>
<proteinExistence type="predicted"/>
<dbReference type="EMBL" id="JAEQNC010000007">
    <property type="protein sequence ID" value="MBL0373215.1"/>
    <property type="molecule type" value="Genomic_DNA"/>
</dbReference>
<dbReference type="Proteomes" id="UP000633219">
    <property type="component" value="Unassembled WGS sequence"/>
</dbReference>